<dbReference type="InterPro" id="IPR013083">
    <property type="entry name" value="Znf_RING/FYVE/PHD"/>
</dbReference>
<dbReference type="EMBL" id="OY731408">
    <property type="protein sequence ID" value="CAJ1978375.1"/>
    <property type="molecule type" value="Genomic_DNA"/>
</dbReference>
<keyword evidence="3 7" id="KW-0863">Zinc-finger</keyword>
<dbReference type="GO" id="GO:1900036">
    <property type="term" value="P:positive regulation of cellular response to heat"/>
    <property type="evidence" value="ECO:0007669"/>
    <property type="project" value="EnsemblPlants"/>
</dbReference>
<dbReference type="SMART" id="SM00249">
    <property type="entry name" value="PHD"/>
    <property type="match status" value="1"/>
</dbReference>
<feature type="region of interest" description="Disordered" evidence="8">
    <location>
        <begin position="1"/>
        <end position="37"/>
    </location>
</feature>
<evidence type="ECO:0000256" key="5">
    <source>
        <dbReference type="ARBA" id="ARBA00023015"/>
    </source>
</evidence>
<comment type="similarity">
    <text evidence="1">Belongs to the SBNO family.</text>
</comment>
<dbReference type="InterPro" id="IPR027417">
    <property type="entry name" value="P-loop_NTPase"/>
</dbReference>
<evidence type="ECO:0000256" key="6">
    <source>
        <dbReference type="ARBA" id="ARBA00023163"/>
    </source>
</evidence>
<dbReference type="PANTHER" id="PTHR12706:SF13">
    <property type="entry name" value="PROTEIN FORGETTER 1"/>
    <property type="match status" value="1"/>
</dbReference>
<dbReference type="GO" id="GO:0005634">
    <property type="term" value="C:nucleus"/>
    <property type="evidence" value="ECO:0007669"/>
    <property type="project" value="EnsemblPlants"/>
</dbReference>
<dbReference type="PANTHER" id="PTHR12706">
    <property type="entry name" value="STRAWBERRY NOTCH-RELATED"/>
    <property type="match status" value="1"/>
</dbReference>
<feature type="compositionally biased region" description="Acidic residues" evidence="8">
    <location>
        <begin position="749"/>
        <end position="766"/>
    </location>
</feature>
<dbReference type="InterPro" id="IPR039187">
    <property type="entry name" value="SNO_AAA"/>
</dbReference>
<name>A0AA86W4B0_9FABA</name>
<dbReference type="InterPro" id="IPR026937">
    <property type="entry name" value="SBNO_Helicase_C_dom"/>
</dbReference>
<feature type="domain" description="PHD-type" evidence="9">
    <location>
        <begin position="770"/>
        <end position="820"/>
    </location>
</feature>
<dbReference type="GO" id="GO:0006355">
    <property type="term" value="P:regulation of DNA-templated transcription"/>
    <property type="evidence" value="ECO:0007669"/>
    <property type="project" value="InterPro"/>
</dbReference>
<dbReference type="Pfam" id="PF13872">
    <property type="entry name" value="AAA_34"/>
    <property type="match status" value="1"/>
</dbReference>
<dbReference type="PROSITE" id="PS01359">
    <property type="entry name" value="ZF_PHD_1"/>
    <property type="match status" value="1"/>
</dbReference>
<feature type="region of interest" description="Disordered" evidence="8">
    <location>
        <begin position="285"/>
        <end position="305"/>
    </location>
</feature>
<dbReference type="Pfam" id="PF25373">
    <property type="entry name" value="SBNO"/>
    <property type="match status" value="1"/>
</dbReference>
<dbReference type="InterPro" id="IPR057332">
    <property type="entry name" value="SBNO_a/b_dom"/>
</dbReference>
<dbReference type="GO" id="GO:0042393">
    <property type="term" value="F:histone binding"/>
    <property type="evidence" value="ECO:0007669"/>
    <property type="project" value="EnsemblPlants"/>
</dbReference>
<dbReference type="Pfam" id="PF23547">
    <property type="entry name" value="Zn_ribbon_FGT1_1"/>
    <property type="match status" value="1"/>
</dbReference>
<keyword evidence="11" id="KW-1185">Reference proteome</keyword>
<dbReference type="InterPro" id="IPR026741">
    <property type="entry name" value="SNO"/>
</dbReference>
<keyword evidence="2" id="KW-0479">Metal-binding</keyword>
<accession>A0AA86W4B0</accession>
<feature type="region of interest" description="Disordered" evidence="8">
    <location>
        <begin position="86"/>
        <end position="105"/>
    </location>
</feature>
<evidence type="ECO:0000256" key="7">
    <source>
        <dbReference type="PROSITE-ProRule" id="PRU00146"/>
    </source>
</evidence>
<evidence type="ECO:0000256" key="1">
    <source>
        <dbReference type="ARBA" id="ARBA00006992"/>
    </source>
</evidence>
<dbReference type="SUPFAM" id="SSF57903">
    <property type="entry name" value="FYVE/PHD zinc finger"/>
    <property type="match status" value="1"/>
</dbReference>
<dbReference type="GO" id="GO:0010286">
    <property type="term" value="P:heat acclimation"/>
    <property type="evidence" value="ECO:0007669"/>
    <property type="project" value="EnsemblPlants"/>
</dbReference>
<evidence type="ECO:0000256" key="3">
    <source>
        <dbReference type="ARBA" id="ARBA00022771"/>
    </source>
</evidence>
<dbReference type="Pfam" id="PF23548">
    <property type="entry name" value="Zn_ribbon_FGT1_2"/>
    <property type="match status" value="1"/>
</dbReference>
<feature type="compositionally biased region" description="Pro residues" evidence="8">
    <location>
        <begin position="88"/>
        <end position="102"/>
    </location>
</feature>
<protein>
    <recommendedName>
        <fullName evidence="9">PHD-type domain-containing protein</fullName>
    </recommendedName>
</protein>
<dbReference type="Pfam" id="PF13871">
    <property type="entry name" value="Helicase_C_4"/>
    <property type="match status" value="1"/>
</dbReference>
<dbReference type="Gene3D" id="3.30.40.10">
    <property type="entry name" value="Zinc/RING finger domain, C3HC4 (zinc finger)"/>
    <property type="match status" value="1"/>
</dbReference>
<dbReference type="InterPro" id="IPR019787">
    <property type="entry name" value="Znf_PHD-finger"/>
</dbReference>
<dbReference type="GO" id="GO:0031490">
    <property type="term" value="F:chromatin DNA binding"/>
    <property type="evidence" value="ECO:0007669"/>
    <property type="project" value="EnsemblPlants"/>
</dbReference>
<dbReference type="PROSITE" id="PS50016">
    <property type="entry name" value="ZF_PHD_2"/>
    <property type="match status" value="1"/>
</dbReference>
<dbReference type="Proteomes" id="UP001189624">
    <property type="component" value="Chromosome 11"/>
</dbReference>
<sequence>MTQQSAPPPPPPAPPLAPPQPQPQPTTPPPPPHPTESVRVRCAGCRMILTVAPGLTEFACPTCRMPQMLPPELMPKDRAAAAANALTPVPPTSTPASQPPHAPAHGIDPTKIQLPCASCKAILNVPHGLARFACPQCNVDLAVDVSKVKQFFPAAAPPPEEVNEVCLHSFASVLLFDGFGSCEAANANVATGLLCSVILGYDRVSFALIDIGDMRYKVVIVTAVDIVLFIRDVQYKIVEYALLSVDEVAVEVERDEDEGGMVGETFTDYRPPKVSIGSPHPDPVVETSSLSAVQPPEPTYDPKIKDDLESSKTLSCLQIETLVYACQRHLQHLPNGARAGFFIGDGAGVGKGRTIAGLIWENWHHGRRKALWISVGSDLKFDARRDLDDVGATCIEGRWFMAMHALNKLPYSKLDSKSVGIREGVVFSTYNSLIASSEKGRTRLQQLVQWCGPGFDGLIIFDECHKAKNLVPEAGSQPTRTGEAVVDIQDRLPEARVLYCSATGASEPRNMGYMVRLGLWGDGTSFADFREFLGALDRGGVGALELVAMDMKARGMYLCRTLSYEGAEFEVIEAPLEDKMMFDKRKGSVEIYKKAAEFWAELRVELLSASAFLNDKPNSSQLWRLYWASHQRFFRHLCMSAKVPAALRLAKQALAEEKCVVIGLQSTGEARTEEAVTKYGSELDDFVSGPRELLLKFVEENYPLPEKPELLPGEDGVKELQRKRHSATPGVSVKGRVRKVAKWQPPSDAESDEESETDSGVESTDSDDEFQICEICTTEEERKKLLQCSCCGKLVHSTCLMPPIGDVVPEEWSCHLCKEKTDEYLLARQAYIAELQKRYDAALERKTKISEIIRSLDLPNNPLDDIVDQLGGPDKVAEMTGRRGMLVRAATGKGVTYQARNTKDVTMEMVNMHEKQLFMDGKKLVAIISEAGSAGVSLQADRRAANRKRRVHLTLELPWSADRAIQQFGRTHRSNQASAPEYRILFTNLGGERRFASIVAKRLESLGALTQGDRRAGPSLSAYNYDSAYGKRALMIMYKGIMEQDSLPVVPPGCSSDKPDTIHDFIVQAKAALVSVGIVRDTVLGNGKDLGRLSGRIIDSDMHEVGRFLNRILGLPPDIQNGLFELFVSILDLLVRNARIEGNLDTGIVDLKANVIEFQGTPKTVHVDQLTGASTVLFTFILDRGITWELANTMLNEKQRDGLGSANDGFYESKREWLGRRHFILAFERTNNQYSIFDDDLASKFHLISPRYVALIASLYAQRSLCLIFTKINTFLGEPCIYLKIQIRVENTVTNAPQCSCALVDAFVAAAGIVGIAVLLCHSPQTILLPQLLLPFSLSDWLASAFHCAAKLHLELSTFAVEISTLRESIKPLASLLPLSASGMYKIVRPPVGESNREMPLSELKSKYRKISSLEKAQSGWGEEYEVSSKQCMHGPNCKIGNFCTVGRRLQEVNVLGGLILPVWGAVEKALSKQARLSHRRLRVVRIETTVDSQRIVGLLVPNAAVETVLQGLAWVQEIDD</sequence>
<dbReference type="FunFam" id="3.40.50.300:FF:000342">
    <property type="entry name" value="Protein strawberry notch homolog 2"/>
    <property type="match status" value="1"/>
</dbReference>
<evidence type="ECO:0000313" key="10">
    <source>
        <dbReference type="EMBL" id="CAJ1978375.1"/>
    </source>
</evidence>
<reference evidence="10" key="1">
    <citation type="submission" date="2023-10" db="EMBL/GenBank/DDBJ databases">
        <authorList>
            <person name="Domelevo Entfellner J.-B."/>
        </authorList>
    </citation>
    <scope>NUCLEOTIDE SEQUENCE</scope>
</reference>
<evidence type="ECO:0000256" key="4">
    <source>
        <dbReference type="ARBA" id="ARBA00022833"/>
    </source>
</evidence>
<dbReference type="InterPro" id="IPR057025">
    <property type="entry name" value="Znr_FGT1_2"/>
</dbReference>
<evidence type="ECO:0000256" key="8">
    <source>
        <dbReference type="SAM" id="MobiDB-lite"/>
    </source>
</evidence>
<feature type="compositionally biased region" description="Pro residues" evidence="8">
    <location>
        <begin position="1"/>
        <end position="34"/>
    </location>
</feature>
<dbReference type="Pfam" id="PF00628">
    <property type="entry name" value="PHD"/>
    <property type="match status" value="1"/>
</dbReference>
<dbReference type="GO" id="GO:0008270">
    <property type="term" value="F:zinc ion binding"/>
    <property type="evidence" value="ECO:0007669"/>
    <property type="project" value="UniProtKB-KW"/>
</dbReference>
<feature type="region of interest" description="Disordered" evidence="8">
    <location>
        <begin position="737"/>
        <end position="766"/>
    </location>
</feature>
<evidence type="ECO:0000313" key="11">
    <source>
        <dbReference type="Proteomes" id="UP001189624"/>
    </source>
</evidence>
<dbReference type="InterPro" id="IPR011011">
    <property type="entry name" value="Znf_FYVE_PHD"/>
</dbReference>
<proteinExistence type="inferred from homology"/>
<dbReference type="InterPro" id="IPR019786">
    <property type="entry name" value="Zinc_finger_PHD-type_CS"/>
</dbReference>
<evidence type="ECO:0000256" key="2">
    <source>
        <dbReference type="ARBA" id="ARBA00022723"/>
    </source>
</evidence>
<dbReference type="Gramene" id="rna-AYBTSS11_LOCUS30568">
    <property type="protein sequence ID" value="CAJ1978375.1"/>
    <property type="gene ID" value="gene-AYBTSS11_LOCUS30568"/>
</dbReference>
<dbReference type="Gene3D" id="3.40.50.300">
    <property type="entry name" value="P-loop containing nucleotide triphosphate hydrolases"/>
    <property type="match status" value="1"/>
</dbReference>
<keyword evidence="4" id="KW-0862">Zinc</keyword>
<evidence type="ECO:0000259" key="9">
    <source>
        <dbReference type="PROSITE" id="PS50016"/>
    </source>
</evidence>
<keyword evidence="5" id="KW-0805">Transcription regulation</keyword>
<keyword evidence="6" id="KW-0804">Transcription</keyword>
<dbReference type="InterPro" id="IPR001965">
    <property type="entry name" value="Znf_PHD"/>
</dbReference>
<dbReference type="InterPro" id="IPR057024">
    <property type="entry name" value="Znr_FGT1_1"/>
</dbReference>
<dbReference type="GO" id="GO:0040029">
    <property type="term" value="P:epigenetic regulation of gene expression"/>
    <property type="evidence" value="ECO:0007669"/>
    <property type="project" value="EnsemblPlants"/>
</dbReference>
<organism evidence="10 11">
    <name type="scientific">Sphenostylis stenocarpa</name>
    <dbReference type="NCBI Taxonomy" id="92480"/>
    <lineage>
        <taxon>Eukaryota</taxon>
        <taxon>Viridiplantae</taxon>
        <taxon>Streptophyta</taxon>
        <taxon>Embryophyta</taxon>
        <taxon>Tracheophyta</taxon>
        <taxon>Spermatophyta</taxon>
        <taxon>Magnoliopsida</taxon>
        <taxon>eudicotyledons</taxon>
        <taxon>Gunneridae</taxon>
        <taxon>Pentapetalae</taxon>
        <taxon>rosids</taxon>
        <taxon>fabids</taxon>
        <taxon>Fabales</taxon>
        <taxon>Fabaceae</taxon>
        <taxon>Papilionoideae</taxon>
        <taxon>50 kb inversion clade</taxon>
        <taxon>NPAAA clade</taxon>
        <taxon>indigoferoid/millettioid clade</taxon>
        <taxon>Phaseoleae</taxon>
        <taxon>Sphenostylis</taxon>
    </lineage>
</organism>
<dbReference type="SUPFAM" id="SSF52540">
    <property type="entry name" value="P-loop containing nucleoside triphosphate hydrolases"/>
    <property type="match status" value="2"/>
</dbReference>
<gene>
    <name evidence="10" type="ORF">AYBTSS11_LOCUS30568</name>
</gene>
<dbReference type="GO" id="GO:1990841">
    <property type="term" value="F:promoter-specific chromatin binding"/>
    <property type="evidence" value="ECO:0007669"/>
    <property type="project" value="EnsemblPlants"/>
</dbReference>